<dbReference type="NCBIfam" id="NF047593">
    <property type="entry name" value="IS66_ISAeme5_TnpA"/>
    <property type="match status" value="1"/>
</dbReference>
<sequence length="105" mass="12097">MKHTELREVWTSRLADFNQSEESIPEWCSRNNLKSHQLRYWIRKFETTEIAAPTSTEWYSVDIDQQPAESNAAVVVKVGTINVEVKSGFNPQLLIDVIRTLTSIC</sequence>
<dbReference type="RefSeq" id="WP_381539196.1">
    <property type="nucleotide sequence ID" value="NZ_JBHUGI010000034.1"/>
</dbReference>
<proteinExistence type="predicted"/>
<dbReference type="Proteomes" id="UP001597218">
    <property type="component" value="Unassembled WGS sequence"/>
</dbReference>
<gene>
    <name evidence="1" type="ORF">ACFSFY_14375</name>
</gene>
<accession>A0ABW4SI88</accession>
<comment type="caution">
    <text evidence="1">The sequence shown here is derived from an EMBL/GenBank/DDBJ whole genome shotgun (WGS) entry which is preliminary data.</text>
</comment>
<keyword evidence="2" id="KW-1185">Reference proteome</keyword>
<protein>
    <recommendedName>
        <fullName evidence="3">Transposase</fullName>
    </recommendedName>
</protein>
<reference evidence="2" key="1">
    <citation type="journal article" date="2019" name="Int. J. Syst. Evol. Microbiol.">
        <title>The Global Catalogue of Microorganisms (GCM) 10K type strain sequencing project: providing services to taxonomists for standard genome sequencing and annotation.</title>
        <authorList>
            <consortium name="The Broad Institute Genomics Platform"/>
            <consortium name="The Broad Institute Genome Sequencing Center for Infectious Disease"/>
            <person name="Wu L."/>
            <person name="Ma J."/>
        </authorList>
    </citation>
    <scope>NUCLEOTIDE SEQUENCE [LARGE SCALE GENOMIC DNA]</scope>
    <source>
        <strain evidence="2">CGMCC 4.7177</strain>
    </source>
</reference>
<evidence type="ECO:0008006" key="3">
    <source>
        <dbReference type="Google" id="ProtNLM"/>
    </source>
</evidence>
<organism evidence="1 2">
    <name type="scientific">Sporosarcina siberiensis</name>
    <dbReference type="NCBI Taxonomy" id="1365606"/>
    <lineage>
        <taxon>Bacteria</taxon>
        <taxon>Bacillati</taxon>
        <taxon>Bacillota</taxon>
        <taxon>Bacilli</taxon>
        <taxon>Bacillales</taxon>
        <taxon>Caryophanaceae</taxon>
        <taxon>Sporosarcina</taxon>
    </lineage>
</organism>
<name>A0ABW4SI88_9BACL</name>
<evidence type="ECO:0000313" key="2">
    <source>
        <dbReference type="Proteomes" id="UP001597218"/>
    </source>
</evidence>
<evidence type="ECO:0000313" key="1">
    <source>
        <dbReference type="EMBL" id="MFD1929225.1"/>
    </source>
</evidence>
<dbReference type="EMBL" id="JBHUGI010000034">
    <property type="protein sequence ID" value="MFD1929225.1"/>
    <property type="molecule type" value="Genomic_DNA"/>
</dbReference>